<dbReference type="Proteomes" id="UP001638806">
    <property type="component" value="Unassembled WGS sequence"/>
</dbReference>
<reference evidence="1" key="1">
    <citation type="submission" date="2024-12" db="EMBL/GenBank/DDBJ databases">
        <title>Comparative genomics and development of molecular markers within Purpureocillium lilacinum and among Purpureocillium species.</title>
        <authorList>
            <person name="Yeh Z.-Y."/>
            <person name="Ni N.-T."/>
            <person name="Lo P.-H."/>
            <person name="Mushyakhwo K."/>
            <person name="Lin C.-F."/>
            <person name="Nai Y.-S."/>
        </authorList>
    </citation>
    <scope>NUCLEOTIDE SEQUENCE</scope>
    <source>
        <strain evidence="1">NCHU-NPUST-175</strain>
    </source>
</reference>
<gene>
    <name evidence="1" type="ORF">ACCO45_010206</name>
</gene>
<sequence length="342" mass="37650">MKRLSGVRSSLRLFNIAVDGNLVLHEIQRSVDLANTCYRDLQRLIALRNEHLRLLESHDVGLLRRVDEAIARARRSVTDACRIVERFRPGVQHGNSTRTPLHMRIEWLTSNSSEFHKLEPVIRQHHAEVLAELDSLRAVASRPLPSESRKHIEATRHIAGPAEKRCLTTWHSSGTLLAMASQVYSAPSISPSSKQQRTNTREVTSSPPPSLPTTPSPPMPNAVPRKPIEYSCLPEPVFPNALPEPLPSPGCVSFGPRPSSPAWSLAGSGARDRATPSQEDDTGLSLLFGVEPDRKAEPPRLRRHQSPSFIIQCLPSAPSDMLSQIPGGDRAVSETSSVHPLS</sequence>
<dbReference type="EMBL" id="JBGNUJ010000010">
    <property type="protein sequence ID" value="KAL3954643.1"/>
    <property type="molecule type" value="Genomic_DNA"/>
</dbReference>
<proteinExistence type="predicted"/>
<evidence type="ECO:0000313" key="2">
    <source>
        <dbReference type="Proteomes" id="UP001638806"/>
    </source>
</evidence>
<comment type="caution">
    <text evidence="1">The sequence shown here is derived from an EMBL/GenBank/DDBJ whole genome shotgun (WGS) entry which is preliminary data.</text>
</comment>
<keyword evidence="2" id="KW-1185">Reference proteome</keyword>
<organism evidence="1 2">
    <name type="scientific">Purpureocillium lilacinum</name>
    <name type="common">Paecilomyces lilacinus</name>
    <dbReference type="NCBI Taxonomy" id="33203"/>
    <lineage>
        <taxon>Eukaryota</taxon>
        <taxon>Fungi</taxon>
        <taxon>Dikarya</taxon>
        <taxon>Ascomycota</taxon>
        <taxon>Pezizomycotina</taxon>
        <taxon>Sordariomycetes</taxon>
        <taxon>Hypocreomycetidae</taxon>
        <taxon>Hypocreales</taxon>
        <taxon>Ophiocordycipitaceae</taxon>
        <taxon>Purpureocillium</taxon>
    </lineage>
</organism>
<protein>
    <submittedName>
        <fullName evidence="1">Uncharacterized protein</fullName>
    </submittedName>
</protein>
<evidence type="ECO:0000313" key="1">
    <source>
        <dbReference type="EMBL" id="KAL3954643.1"/>
    </source>
</evidence>
<accession>A0ACC4DEX0</accession>
<name>A0ACC4DEX0_PURLI</name>